<feature type="transmembrane region" description="Helical" evidence="17">
    <location>
        <begin position="528"/>
        <end position="555"/>
    </location>
</feature>
<dbReference type="GO" id="GO:0005730">
    <property type="term" value="C:nucleolus"/>
    <property type="evidence" value="ECO:0007669"/>
    <property type="project" value="UniProtKB-SubCell"/>
</dbReference>
<evidence type="ECO:0000256" key="14">
    <source>
        <dbReference type="ARBA" id="ARBA00076724"/>
    </source>
</evidence>
<evidence type="ECO:0000256" key="6">
    <source>
        <dbReference type="ARBA" id="ARBA00022694"/>
    </source>
</evidence>
<evidence type="ECO:0000256" key="17">
    <source>
        <dbReference type="SAM" id="Phobius"/>
    </source>
</evidence>
<organism evidence="19 20">
    <name type="scientific">Pocillopora meandrina</name>
    <dbReference type="NCBI Taxonomy" id="46732"/>
    <lineage>
        <taxon>Eukaryota</taxon>
        <taxon>Metazoa</taxon>
        <taxon>Cnidaria</taxon>
        <taxon>Anthozoa</taxon>
        <taxon>Hexacorallia</taxon>
        <taxon>Scleractinia</taxon>
        <taxon>Astrocoeniina</taxon>
        <taxon>Pocilloporidae</taxon>
        <taxon>Pocillopora</taxon>
    </lineage>
</organism>
<evidence type="ECO:0000256" key="16">
    <source>
        <dbReference type="SAM" id="MobiDB-lite"/>
    </source>
</evidence>
<keyword evidence="8" id="KW-0539">Nucleus</keyword>
<comment type="caution">
    <text evidence="19">The sequence shown here is derived from an EMBL/GenBank/DDBJ whole genome shotgun (WGS) entry which is preliminary data.</text>
</comment>
<feature type="compositionally biased region" description="Basic and acidic residues" evidence="16">
    <location>
        <begin position="128"/>
        <end position="138"/>
    </location>
</feature>
<comment type="subunit">
    <text evidence="10">tRNA splicing endonuclease is a heterotetramer composed of TSEN2, TSEN15, TSEN34/LENG5 and TSEN54. tRNA splicing endonuclease complex also contains proteins of the pre-mRNA 3'-end processing machinery such as CLP1, CPSF1, CPSF4 and CSTF2.</text>
</comment>
<feature type="domain" description="SH3" evidence="18">
    <location>
        <begin position="1"/>
        <end position="70"/>
    </location>
</feature>
<dbReference type="PANTHER" id="PTHR13070">
    <property type="entry name" value="TRNA-SPLICING ENDONUCLEASE SUBUNIT SEN34-RELATED"/>
    <property type="match status" value="1"/>
</dbReference>
<evidence type="ECO:0000256" key="15">
    <source>
        <dbReference type="PROSITE-ProRule" id="PRU00192"/>
    </source>
</evidence>
<keyword evidence="20" id="KW-1185">Reference proteome</keyword>
<sequence length="1361" mass="153875">MDGLYLKITQDFTPDAKEARFGGKDSPMAVEKGDIIFDVRKRGDGWMYGKNLNSGKTGKFPESCAAKLTGNNKKGSGSGSPDTDTNSEEKPAAKDDKKPAWLQNRTTTPSVRKTPLYPKPFAGSMKQPQEKEERKETSGDSGVVEDSVDGNYCNDDEKPAKRDVLKTGNLMKDDKQEPKFVPRSLQTLQKQKPESSATETEKEPLKAIGRPFRLNLNKSGDSLKSTETKAAPRVDTKNLPTAATAKDSLRSKPTPNKDYNEDGNYEPIEKSKETKPQLKETVKNSKPKEETRPAQSQPVKINPIENAKKSGEKNQSNVTNKRAAGGAAVNIQENPLSKDEASIYQVPNVALPPKPARSNDQGCVECNEPHIYDTPMHYKTPPSSPSTKKRGKDETTAEKPKDKNKKSKGGSTTLKPTSSVIRKTKEHMKNRMASYESIDTEGKRSTENIKDAGLVAKETKEKLLAPKRRPKLRILLGIFLGLLLGVFIFLTLFLLAHLHVVTSIVSALIVGFVVGTIFGFLDKTRLQCIALLVFPSLFACGGKISVWLLITFFVLSGPMCNFIENVRLVTLHRACLMDTGQLANNSSGNSARLVLVDKNNRAVVQRLVMYENISHELQKYMNYSLLSSADAADNNSSELICISTLRRTFNICSSEIDNMYSQCTKLYKPPNCEFLTPRNACDHLTDNRIKETCKDISSTSYHKLSQIDKIIGRFPGRIATEDIITDKNNTIIAAGEPCDFVHIITLLLPLLVLLVLYEAYSYHKWYLSCNEFDNHYLTLRFKSIEDMRKSSGAVDLLVPLKKAELQKFVQPTGCQLAKSEKGSMLKYLLFYFVYLIFALMIILLDHYFYLVITREEPLFNFPSRCAGKLKRLNESYVIILSTLLGVLLLTILLQAFILRLRRLIASRFYPRRERKRIAYLYYKLLEERKMFYKSVIEKMNNFSEENETLNRLDVVLVLCNNFSWIKTMFEFVGVSIQRCSVCGTGLNRKYLHCDTEDCGIIFNMADGAETCVTLFSQSSKVFVWNPEDAEKIRVEYRIVGSLIGSLPRKPKQNHCFSLPLLLSQAEATLLLNKGLARMFDLPENLPVPSNEEVKTFHELRHDSVVKQRELFEREREEKQVELAEIIEEGRRRKRKLREKDENVTSPVKKVKSEELEEGNPEKCNQKEEKVANQLDSKCNIDNGLTTNEESVRKTDSIEARHIEIELGCKRKDKSSLERVSPNCDINHEETKALSALGTLIHIPTIMPSQRLQTLSAAHWTYPHTETEKLHYRVFLDLWEKGYYLTSGVKFGGDLLAYPGDPFRYHSYYIVIIVPWGKKITPFEMISAGRLGATVKKTALICSVNDETDEILYTSIKWSGIS</sequence>
<evidence type="ECO:0000256" key="1">
    <source>
        <dbReference type="ARBA" id="ARBA00004604"/>
    </source>
</evidence>
<dbReference type="EC" id="4.6.1.16" evidence="3"/>
<dbReference type="InterPro" id="IPR006676">
    <property type="entry name" value="tRNA_splic"/>
</dbReference>
<feature type="transmembrane region" description="Helical" evidence="17">
    <location>
        <begin position="500"/>
        <end position="521"/>
    </location>
</feature>
<dbReference type="InterPro" id="IPR011856">
    <property type="entry name" value="tRNA_endonuc-like_dom_sf"/>
</dbReference>
<keyword evidence="17" id="KW-1133">Transmembrane helix</keyword>
<dbReference type="InterPro" id="IPR036167">
    <property type="entry name" value="tRNA_intron_Endo_cat-like_sf"/>
</dbReference>
<comment type="catalytic activity">
    <reaction evidence="9">
        <text>pretRNA = a 3'-half-tRNA molecule with a 5'-OH end + a 5'-half-tRNA molecule with a 2',3'-cyclic phosphate end + an intron with a 2',3'-cyclic phosphate and a 5'-hydroxyl terminus.</text>
        <dbReference type="EC" id="4.6.1.16"/>
    </reaction>
</comment>
<accession>A0AAU9WXA7</accession>
<feature type="transmembrane region" description="Helical" evidence="17">
    <location>
        <begin position="472"/>
        <end position="494"/>
    </location>
</feature>
<dbReference type="Gene3D" id="3.40.1350.10">
    <property type="match status" value="1"/>
</dbReference>
<dbReference type="GO" id="GO:0003676">
    <property type="term" value="F:nucleic acid binding"/>
    <property type="evidence" value="ECO:0007669"/>
    <property type="project" value="InterPro"/>
</dbReference>
<feature type="compositionally biased region" description="Basic and acidic residues" evidence="16">
    <location>
        <begin position="224"/>
        <end position="236"/>
    </location>
</feature>
<evidence type="ECO:0000256" key="13">
    <source>
        <dbReference type="ARBA" id="ARBA00075884"/>
    </source>
</evidence>
<dbReference type="Pfam" id="PF01974">
    <property type="entry name" value="tRNA_int_endo"/>
    <property type="match status" value="1"/>
</dbReference>
<evidence type="ECO:0000259" key="18">
    <source>
        <dbReference type="PROSITE" id="PS50002"/>
    </source>
</evidence>
<feature type="compositionally biased region" description="Basic and acidic residues" evidence="16">
    <location>
        <begin position="87"/>
        <end position="99"/>
    </location>
</feature>
<dbReference type="PANTHER" id="PTHR13070:SF0">
    <property type="entry name" value="TRNA-SPLICING ENDONUCLEASE SUBUNIT SEN34"/>
    <property type="match status" value="1"/>
</dbReference>
<evidence type="ECO:0000256" key="5">
    <source>
        <dbReference type="ARBA" id="ARBA00022664"/>
    </source>
</evidence>
<feature type="region of interest" description="Disordered" evidence="16">
    <location>
        <begin position="50"/>
        <end position="423"/>
    </location>
</feature>
<dbReference type="InterPro" id="IPR001452">
    <property type="entry name" value="SH3_domain"/>
</dbReference>
<dbReference type="Gene3D" id="1.20.1250.20">
    <property type="entry name" value="MFS general substrate transporter like domains"/>
    <property type="match status" value="1"/>
</dbReference>
<dbReference type="InterPro" id="IPR036259">
    <property type="entry name" value="MFS_trans_sf"/>
</dbReference>
<evidence type="ECO:0000313" key="19">
    <source>
        <dbReference type="EMBL" id="CAH3128894.1"/>
    </source>
</evidence>
<evidence type="ECO:0000256" key="3">
    <source>
        <dbReference type="ARBA" id="ARBA00012573"/>
    </source>
</evidence>
<dbReference type="PROSITE" id="PS50002">
    <property type="entry name" value="SH3"/>
    <property type="match status" value="1"/>
</dbReference>
<dbReference type="SUPFAM" id="SSF50044">
    <property type="entry name" value="SH3-domain"/>
    <property type="match status" value="1"/>
</dbReference>
<evidence type="ECO:0000256" key="2">
    <source>
        <dbReference type="ARBA" id="ARBA00008078"/>
    </source>
</evidence>
<keyword evidence="7" id="KW-0456">Lyase</keyword>
<evidence type="ECO:0000256" key="7">
    <source>
        <dbReference type="ARBA" id="ARBA00023239"/>
    </source>
</evidence>
<feature type="compositionally biased region" description="Basic and acidic residues" evidence="16">
    <location>
        <begin position="391"/>
        <end position="401"/>
    </location>
</feature>
<feature type="transmembrane region" description="Helical" evidence="17">
    <location>
        <begin position="876"/>
        <end position="898"/>
    </location>
</feature>
<dbReference type="Proteomes" id="UP001159428">
    <property type="component" value="Unassembled WGS sequence"/>
</dbReference>
<feature type="compositionally biased region" description="Basic and acidic residues" evidence="16">
    <location>
        <begin position="267"/>
        <end position="292"/>
    </location>
</feature>
<keyword evidence="5" id="KW-0507">mRNA processing</keyword>
<dbReference type="InterPro" id="IPR059049">
    <property type="entry name" value="TSEN34_N"/>
</dbReference>
<keyword evidence="6" id="KW-0819">tRNA processing</keyword>
<dbReference type="GO" id="GO:0006397">
    <property type="term" value="P:mRNA processing"/>
    <property type="evidence" value="ECO:0007669"/>
    <property type="project" value="UniProtKB-KW"/>
</dbReference>
<evidence type="ECO:0000256" key="10">
    <source>
        <dbReference type="ARBA" id="ARBA00064779"/>
    </source>
</evidence>
<feature type="region of interest" description="Disordered" evidence="16">
    <location>
        <begin position="1133"/>
        <end position="1161"/>
    </location>
</feature>
<dbReference type="NCBIfam" id="TIGR00324">
    <property type="entry name" value="endA"/>
    <property type="match status" value="1"/>
</dbReference>
<keyword evidence="4 15" id="KW-0728">SH3 domain</keyword>
<dbReference type="SUPFAM" id="SSF53032">
    <property type="entry name" value="tRNA-intron endonuclease catalytic domain-like"/>
    <property type="match status" value="1"/>
</dbReference>
<feature type="compositionally biased region" description="Polar residues" evidence="16">
    <location>
        <begin position="184"/>
        <end position="198"/>
    </location>
</feature>
<evidence type="ECO:0000256" key="4">
    <source>
        <dbReference type="ARBA" id="ARBA00022443"/>
    </source>
</evidence>
<dbReference type="CDD" id="cd22363">
    <property type="entry name" value="tRNA-intron_lyase_C"/>
    <property type="match status" value="1"/>
</dbReference>
<dbReference type="InterPro" id="IPR006677">
    <property type="entry name" value="tRNA_intron_Endonuc_cat-like"/>
</dbReference>
<dbReference type="Gene3D" id="2.30.30.40">
    <property type="entry name" value="SH3 Domains"/>
    <property type="match status" value="1"/>
</dbReference>
<evidence type="ECO:0000256" key="8">
    <source>
        <dbReference type="ARBA" id="ARBA00023242"/>
    </source>
</evidence>
<feature type="compositionally biased region" description="Low complexity" evidence="16">
    <location>
        <begin position="409"/>
        <end position="419"/>
    </location>
</feature>
<dbReference type="EMBL" id="CALNXJ010000023">
    <property type="protein sequence ID" value="CAH3128894.1"/>
    <property type="molecule type" value="Genomic_DNA"/>
</dbReference>
<feature type="transmembrane region" description="Helical" evidence="17">
    <location>
        <begin position="740"/>
        <end position="757"/>
    </location>
</feature>
<dbReference type="GO" id="GO:0000379">
    <property type="term" value="P:tRNA-type intron splice site recognition and cleavage"/>
    <property type="evidence" value="ECO:0007669"/>
    <property type="project" value="TreeGrafter"/>
</dbReference>
<comment type="subcellular location">
    <subcellularLocation>
        <location evidence="1">Nucleus</location>
        <location evidence="1">Nucleolus</location>
    </subcellularLocation>
</comment>
<proteinExistence type="inferred from homology"/>
<dbReference type="GO" id="GO:0016020">
    <property type="term" value="C:membrane"/>
    <property type="evidence" value="ECO:0007669"/>
    <property type="project" value="InterPro"/>
</dbReference>
<dbReference type="InterPro" id="IPR036028">
    <property type="entry name" value="SH3-like_dom_sf"/>
</dbReference>
<protein>
    <recommendedName>
        <fullName evidence="12">tRNA-splicing endonuclease subunit SEN34</fullName>
        <ecNumber evidence="3">4.6.1.16</ecNumber>
    </recommendedName>
    <alternativeName>
        <fullName evidence="13 14">tRNA-intron endonuclease SEN34</fullName>
    </alternativeName>
    <alternativeName>
        <fullName evidence="11">tRNA-splicing endonuclease subunit Sen34</fullName>
    </alternativeName>
</protein>
<keyword evidence="17" id="KW-0472">Membrane</keyword>
<dbReference type="SMART" id="SM00326">
    <property type="entry name" value="SH3"/>
    <property type="match status" value="1"/>
</dbReference>
<name>A0AAU9WXA7_9CNID</name>
<gene>
    <name evidence="19" type="ORF">PMEA_00013160</name>
</gene>
<evidence type="ECO:0000256" key="11">
    <source>
        <dbReference type="ARBA" id="ARBA00070643"/>
    </source>
</evidence>
<evidence type="ECO:0000313" key="20">
    <source>
        <dbReference type="Proteomes" id="UP001159428"/>
    </source>
</evidence>
<reference evidence="19 20" key="1">
    <citation type="submission" date="2022-05" db="EMBL/GenBank/DDBJ databases">
        <authorList>
            <consortium name="Genoscope - CEA"/>
            <person name="William W."/>
        </authorList>
    </citation>
    <scope>NUCLEOTIDE SEQUENCE [LARGE SCALE GENOMIC DNA]</scope>
</reference>
<evidence type="ECO:0000256" key="9">
    <source>
        <dbReference type="ARBA" id="ARBA00034031"/>
    </source>
</evidence>
<feature type="compositionally biased region" description="Basic and acidic residues" evidence="16">
    <location>
        <begin position="155"/>
        <end position="180"/>
    </location>
</feature>
<dbReference type="InterPro" id="IPR012858">
    <property type="entry name" value="DC_STAMP-like"/>
</dbReference>
<feature type="transmembrane region" description="Helical" evidence="17">
    <location>
        <begin position="828"/>
        <end position="852"/>
    </location>
</feature>
<dbReference type="Pfam" id="PF26577">
    <property type="entry name" value="TSEN34_N"/>
    <property type="match status" value="1"/>
</dbReference>
<keyword evidence="17" id="KW-0812">Transmembrane</keyword>
<dbReference type="GO" id="GO:0000213">
    <property type="term" value="F:tRNA-intron lyase activity"/>
    <property type="evidence" value="ECO:0007669"/>
    <property type="project" value="UniProtKB-EC"/>
</dbReference>
<comment type="similarity">
    <text evidence="2">Belongs to the tRNA-intron endonuclease family.</text>
</comment>
<evidence type="ECO:0000256" key="12">
    <source>
        <dbReference type="ARBA" id="ARBA00070870"/>
    </source>
</evidence>
<dbReference type="FunFam" id="3.40.1350.10:FF:000002">
    <property type="entry name" value="tRNA-splicing endonuclease subunit Sen34"/>
    <property type="match status" value="1"/>
</dbReference>
<dbReference type="Pfam" id="PF07782">
    <property type="entry name" value="DC_STAMP"/>
    <property type="match status" value="2"/>
</dbReference>